<evidence type="ECO:0000313" key="3">
    <source>
        <dbReference type="Proteomes" id="UP001597053"/>
    </source>
</evidence>
<feature type="non-terminal residue" evidence="2">
    <location>
        <position position="46"/>
    </location>
</feature>
<keyword evidence="3" id="KW-1185">Reference proteome</keyword>
<gene>
    <name evidence="2" type="ORF">ACFQZ8_20970</name>
</gene>
<evidence type="ECO:0000256" key="1">
    <source>
        <dbReference type="SAM" id="MobiDB-lite"/>
    </source>
</evidence>
<dbReference type="Proteomes" id="UP001597053">
    <property type="component" value="Unassembled WGS sequence"/>
</dbReference>
<name>A0ABW3A791_9ACTN</name>
<keyword evidence="2" id="KW-0436">Ligase</keyword>
<protein>
    <submittedName>
        <fullName evidence="2">2'-5' RNA ligase family protein</fullName>
    </submittedName>
</protein>
<feature type="region of interest" description="Disordered" evidence="1">
    <location>
        <begin position="1"/>
        <end position="26"/>
    </location>
</feature>
<dbReference type="GO" id="GO:0016874">
    <property type="term" value="F:ligase activity"/>
    <property type="evidence" value="ECO:0007669"/>
    <property type="project" value="UniProtKB-KW"/>
</dbReference>
<accession>A0ABW3A791</accession>
<reference evidence="3" key="1">
    <citation type="journal article" date="2019" name="Int. J. Syst. Evol. Microbiol.">
        <title>The Global Catalogue of Microorganisms (GCM) 10K type strain sequencing project: providing services to taxonomists for standard genome sequencing and annotation.</title>
        <authorList>
            <consortium name="The Broad Institute Genomics Platform"/>
            <consortium name="The Broad Institute Genome Sequencing Center for Infectious Disease"/>
            <person name="Wu L."/>
            <person name="Ma J."/>
        </authorList>
    </citation>
    <scope>NUCLEOTIDE SEQUENCE [LARGE SCALE GENOMIC DNA]</scope>
    <source>
        <strain evidence="3">JCM 32148</strain>
    </source>
</reference>
<sequence>MGGHGPVAGEVARSVDRTDGASGQGDLIRIGVAVDIPEPWGGQLTR</sequence>
<proteinExistence type="predicted"/>
<comment type="caution">
    <text evidence="2">The sequence shown here is derived from an EMBL/GenBank/DDBJ whole genome shotgun (WGS) entry which is preliminary data.</text>
</comment>
<organism evidence="2 3">
    <name type="scientific">Micromonospora azadirachtae</name>
    <dbReference type="NCBI Taxonomy" id="1970735"/>
    <lineage>
        <taxon>Bacteria</taxon>
        <taxon>Bacillati</taxon>
        <taxon>Actinomycetota</taxon>
        <taxon>Actinomycetes</taxon>
        <taxon>Micromonosporales</taxon>
        <taxon>Micromonosporaceae</taxon>
        <taxon>Micromonospora</taxon>
    </lineage>
</organism>
<dbReference type="EMBL" id="JBHTHM010001320">
    <property type="protein sequence ID" value="MFD0786379.1"/>
    <property type="molecule type" value="Genomic_DNA"/>
</dbReference>
<evidence type="ECO:0000313" key="2">
    <source>
        <dbReference type="EMBL" id="MFD0786379.1"/>
    </source>
</evidence>